<evidence type="ECO:0000256" key="1">
    <source>
        <dbReference type="SAM" id="MobiDB-lite"/>
    </source>
</evidence>
<feature type="region of interest" description="Disordered" evidence="1">
    <location>
        <begin position="179"/>
        <end position="218"/>
    </location>
</feature>
<feature type="compositionally biased region" description="Basic residues" evidence="1">
    <location>
        <begin position="192"/>
        <end position="202"/>
    </location>
</feature>
<evidence type="ECO:0000313" key="3">
    <source>
        <dbReference type="RefSeq" id="XP_028349404.1"/>
    </source>
</evidence>
<dbReference type="Pfam" id="PF15504">
    <property type="entry name" value="DUF4647"/>
    <property type="match status" value="1"/>
</dbReference>
<feature type="compositionally biased region" description="Basic and acidic residues" evidence="1">
    <location>
        <begin position="179"/>
        <end position="191"/>
    </location>
</feature>
<dbReference type="PANTHER" id="PTHR36130">
    <property type="entry name" value="RIKEN CDNA 4933430I17 GENE"/>
    <property type="match status" value="1"/>
</dbReference>
<feature type="region of interest" description="Disordered" evidence="1">
    <location>
        <begin position="324"/>
        <end position="386"/>
    </location>
</feature>
<sequence>MKGLEICKVGFCPKPFVAMDLPDKSQWDETTCDLAVCQHPQCWATLRRIEKGHPRILDSSHKSPLDAEDRHPVLTIVNIADSCFQAKRLACGHLSGFTFPKAHSLLSRRSKFYSKFQRRPWKDLPDRDLIHRTNRSPKASHRLQKLSVLNLNETELPCPQDVGNMDVIWIPEKHVSPAEKKRIIRSQDGEMKRKKSTGKHKSSRDTETQLGPPGMIVPPPSPVHSFEQLSSECVPLWNQYDMLPQELLKDLLLDKGKTIPYLEMQTQLAMMKKKPPLEKSRPDSAISAKMYLSVHCLTLQRPALRYPEHLKKLYHNLTTEGYRKQQWQQQRKVKTATGKQEAKKKSKSEPGSHNTSHKRSGAMVYDPRCGHRTLPGRESDKKQQQQMKIEGLTLKQDSTERPQMDCTKKNLDSFPGPELSTIECTNKDIRTQMEILLEAQERTPNSTSRTGWNPELKLLRILQATDEEDGENQPSGAQSEESLEAQAEGIMGQPYSRAGCLDS</sequence>
<dbReference type="Proteomes" id="UP000248484">
    <property type="component" value="Chromosome 9"/>
</dbReference>
<feature type="compositionally biased region" description="Low complexity" evidence="1">
    <location>
        <begin position="475"/>
        <end position="489"/>
    </location>
</feature>
<dbReference type="GeneID" id="114486841"/>
<proteinExistence type="predicted"/>
<gene>
    <name evidence="3" type="primary">C9H9orf43</name>
</gene>
<reference evidence="3" key="1">
    <citation type="submission" date="2025-08" db="UniProtKB">
        <authorList>
            <consortium name="RefSeq"/>
        </authorList>
    </citation>
    <scope>IDENTIFICATION</scope>
    <source>
        <tissue evidence="3">Muscle</tissue>
    </source>
</reference>
<keyword evidence="2" id="KW-1185">Reference proteome</keyword>
<feature type="region of interest" description="Disordered" evidence="1">
    <location>
        <begin position="463"/>
        <end position="503"/>
    </location>
</feature>
<dbReference type="InterPro" id="IPR029134">
    <property type="entry name" value="DUF4647"/>
</dbReference>
<evidence type="ECO:0000313" key="2">
    <source>
        <dbReference type="Proteomes" id="UP000248484"/>
    </source>
</evidence>
<name>A0A455BKL3_PHYMC</name>
<organism evidence="2 3">
    <name type="scientific">Physeter macrocephalus</name>
    <name type="common">Sperm whale</name>
    <name type="synonym">Physeter catodon</name>
    <dbReference type="NCBI Taxonomy" id="9755"/>
    <lineage>
        <taxon>Eukaryota</taxon>
        <taxon>Metazoa</taxon>
        <taxon>Chordata</taxon>
        <taxon>Craniata</taxon>
        <taxon>Vertebrata</taxon>
        <taxon>Euteleostomi</taxon>
        <taxon>Mammalia</taxon>
        <taxon>Eutheria</taxon>
        <taxon>Laurasiatheria</taxon>
        <taxon>Artiodactyla</taxon>
        <taxon>Whippomorpha</taxon>
        <taxon>Cetacea</taxon>
        <taxon>Odontoceti</taxon>
        <taxon>Physeteridae</taxon>
        <taxon>Physeter</taxon>
    </lineage>
</organism>
<dbReference type="RefSeq" id="XP_028349404.1">
    <property type="nucleotide sequence ID" value="XM_028493603.2"/>
</dbReference>
<feature type="compositionally biased region" description="Basic and acidic residues" evidence="1">
    <location>
        <begin position="340"/>
        <end position="350"/>
    </location>
</feature>
<dbReference type="PANTHER" id="PTHR36130:SF1">
    <property type="entry name" value="RIKEN CDNA 4933430I17 GENE"/>
    <property type="match status" value="1"/>
</dbReference>
<dbReference type="AlphaFoldDB" id="A0A455BKL3"/>
<accession>A0A455BKL3</accession>
<protein>
    <submittedName>
        <fullName evidence="3">Uncharacterized protein C9orf43 homolog isoform X2</fullName>
    </submittedName>
</protein>
<dbReference type="CTD" id="120913949"/>